<evidence type="ECO:0000313" key="2">
    <source>
        <dbReference type="EMBL" id="AAN11198.1"/>
    </source>
</evidence>
<reference evidence="2" key="2">
    <citation type="submission" date="2002-09" db="EMBL/GenBank/DDBJ databases">
        <title>Rice Genomic Sequence.</title>
        <authorList>
            <person name="Wing R.A."/>
            <person name="Yu Y."/>
            <person name="Soderlund C."/>
            <person name="Kim H.-R."/>
            <person name="Rambo T."/>
            <person name="Saski C."/>
            <person name="Currie J."/>
            <person name="Collura K."/>
        </authorList>
    </citation>
    <scope>NUCLEOTIDE SEQUENCE</scope>
</reference>
<dbReference type="Proteomes" id="UP000000763">
    <property type="component" value="Chromosome 10"/>
</dbReference>
<proteinExistence type="predicted"/>
<organism evidence="2 3">
    <name type="scientific">Oryza sativa subsp. japonica</name>
    <name type="common">Rice</name>
    <dbReference type="NCBI Taxonomy" id="39947"/>
    <lineage>
        <taxon>Eukaryota</taxon>
        <taxon>Viridiplantae</taxon>
        <taxon>Streptophyta</taxon>
        <taxon>Embryophyta</taxon>
        <taxon>Tracheophyta</taxon>
        <taxon>Spermatophyta</taxon>
        <taxon>Magnoliopsida</taxon>
        <taxon>Liliopsida</taxon>
        <taxon>Poales</taxon>
        <taxon>Poaceae</taxon>
        <taxon>BOP clade</taxon>
        <taxon>Oryzoideae</taxon>
        <taxon>Oryzeae</taxon>
        <taxon>Oryzinae</taxon>
        <taxon>Oryza</taxon>
        <taxon>Oryza sativa</taxon>
    </lineage>
</organism>
<dbReference type="EMBL" id="AC099734">
    <property type="protein sequence ID" value="AAN11198.1"/>
    <property type="molecule type" value="Genomic_DNA"/>
</dbReference>
<name>Q8H895_ORYSJ</name>
<evidence type="ECO:0000313" key="3">
    <source>
        <dbReference type="Proteomes" id="UP000000763"/>
    </source>
</evidence>
<sequence>MVVGGGGSVAPSGAKLTCLTIDHRWRAREPLQTVLDAICGGMSLELSPPPSSMPSAQEGSRAAAAVLDLRRECSGAAAFVAVVLFAVAPDGRKDGEMELTCGMGMETARERRRKKGQEWHDSNFRNFQWRVANMTNSSDIF</sequence>
<protein>
    <submittedName>
        <fullName evidence="2">Uncharacterized protein</fullName>
    </submittedName>
</protein>
<dbReference type="EMBL" id="AC079843">
    <property type="protein sequence ID" value="AAL01162.1"/>
    <property type="molecule type" value="Genomic_DNA"/>
</dbReference>
<dbReference type="AlphaFoldDB" id="Q8H895"/>
<accession>Q8H895</accession>
<reference evidence="3" key="4">
    <citation type="journal article" date="2008" name="Nucleic Acids Res.">
        <title>The rice annotation project database (RAP-DB): 2008 update.</title>
        <authorList>
            <consortium name="The rice annotation project (RAP)"/>
        </authorList>
    </citation>
    <scope>GENOME REANNOTATION</scope>
    <source>
        <strain evidence="3">cv. Nipponbare</strain>
    </source>
</reference>
<gene>
    <name evidence="2" type="primary">OSJNBb0004A06.15</name>
    <name evidence="1" type="ORF">OSJNBa0013J21.2</name>
</gene>
<reference evidence="1" key="1">
    <citation type="submission" date="2002-02" db="EMBL/GenBank/DDBJ databases">
        <title>Rice Genomic Sequence.</title>
        <authorList>
            <person name="Wing R.A."/>
            <person name="Yu Y."/>
            <person name="Soderlund C."/>
            <person name="Chen M."/>
            <person name="Kim H.-R."/>
            <person name="Rambo T."/>
            <person name="Saski C."/>
            <person name="Henry D."/>
            <person name="Oates R."/>
            <person name="Simmons J."/>
            <person name="Wilson R."/>
            <person name="Minx P."/>
            <person name="Du H."/>
        </authorList>
    </citation>
    <scope>NUCLEOTIDE SEQUENCE</scope>
</reference>
<accession>Q948F1</accession>
<reference evidence="3" key="3">
    <citation type="journal article" date="2005" name="Nature">
        <title>The map-based sequence of the rice genome.</title>
        <authorList>
            <consortium name="International rice genome sequencing project (IRGSP)"/>
            <person name="Matsumoto T."/>
            <person name="Wu J."/>
            <person name="Kanamori H."/>
            <person name="Katayose Y."/>
            <person name="Fujisawa M."/>
            <person name="Namiki N."/>
            <person name="Mizuno H."/>
            <person name="Yamamoto K."/>
            <person name="Antonio B.A."/>
            <person name="Baba T."/>
            <person name="Sakata K."/>
            <person name="Nagamura Y."/>
            <person name="Aoki H."/>
            <person name="Arikawa K."/>
            <person name="Arita K."/>
            <person name="Bito T."/>
            <person name="Chiden Y."/>
            <person name="Fujitsuka N."/>
            <person name="Fukunaka R."/>
            <person name="Hamada M."/>
            <person name="Harada C."/>
            <person name="Hayashi A."/>
            <person name="Hijishita S."/>
            <person name="Honda M."/>
            <person name="Hosokawa S."/>
            <person name="Ichikawa Y."/>
            <person name="Idonuma A."/>
            <person name="Iijima M."/>
            <person name="Ikeda M."/>
            <person name="Ikeno M."/>
            <person name="Ito K."/>
            <person name="Ito S."/>
            <person name="Ito T."/>
            <person name="Ito Y."/>
            <person name="Ito Y."/>
            <person name="Iwabuchi A."/>
            <person name="Kamiya K."/>
            <person name="Karasawa W."/>
            <person name="Kurita K."/>
            <person name="Katagiri S."/>
            <person name="Kikuta A."/>
            <person name="Kobayashi H."/>
            <person name="Kobayashi N."/>
            <person name="Machita K."/>
            <person name="Maehara T."/>
            <person name="Masukawa M."/>
            <person name="Mizubayashi T."/>
            <person name="Mukai Y."/>
            <person name="Nagasaki H."/>
            <person name="Nagata Y."/>
            <person name="Naito S."/>
            <person name="Nakashima M."/>
            <person name="Nakama Y."/>
            <person name="Nakamichi Y."/>
            <person name="Nakamura M."/>
            <person name="Meguro A."/>
            <person name="Negishi M."/>
            <person name="Ohta I."/>
            <person name="Ohta T."/>
            <person name="Okamoto M."/>
            <person name="Ono N."/>
            <person name="Saji S."/>
            <person name="Sakaguchi M."/>
            <person name="Sakai K."/>
            <person name="Shibata M."/>
            <person name="Shimokawa T."/>
            <person name="Song J."/>
            <person name="Takazaki Y."/>
            <person name="Terasawa K."/>
            <person name="Tsugane M."/>
            <person name="Tsuji K."/>
            <person name="Ueda S."/>
            <person name="Waki K."/>
            <person name="Yamagata H."/>
            <person name="Yamamoto M."/>
            <person name="Yamamoto S."/>
            <person name="Yamane H."/>
            <person name="Yoshiki S."/>
            <person name="Yoshihara R."/>
            <person name="Yukawa K."/>
            <person name="Zhong H."/>
            <person name="Yano M."/>
            <person name="Yuan Q."/>
            <person name="Ouyang S."/>
            <person name="Liu J."/>
            <person name="Jones K.M."/>
            <person name="Gansberger K."/>
            <person name="Moffat K."/>
            <person name="Hill J."/>
            <person name="Bera J."/>
            <person name="Fadrosh D."/>
            <person name="Jin S."/>
            <person name="Johri S."/>
            <person name="Kim M."/>
            <person name="Overton L."/>
            <person name="Reardon M."/>
            <person name="Tsitrin T."/>
            <person name="Vuong H."/>
            <person name="Weaver B."/>
            <person name="Ciecko A."/>
            <person name="Tallon L."/>
            <person name="Jackson J."/>
            <person name="Pai G."/>
            <person name="Aken S.V."/>
            <person name="Utterback T."/>
            <person name="Reidmuller S."/>
            <person name="Feldblyum T."/>
            <person name="Hsiao J."/>
            <person name="Zismann V."/>
            <person name="Iobst S."/>
            <person name="de Vazeille A.R."/>
            <person name="Buell C.R."/>
            <person name="Ying K."/>
            <person name="Li Y."/>
            <person name="Lu T."/>
            <person name="Huang Y."/>
            <person name="Zhao Q."/>
            <person name="Feng Q."/>
            <person name="Zhang L."/>
            <person name="Zhu J."/>
            <person name="Weng Q."/>
            <person name="Mu J."/>
            <person name="Lu Y."/>
            <person name="Fan D."/>
            <person name="Liu Y."/>
            <person name="Guan J."/>
            <person name="Zhang Y."/>
            <person name="Yu S."/>
            <person name="Liu X."/>
            <person name="Zhang Y."/>
            <person name="Hong G."/>
            <person name="Han B."/>
            <person name="Choisne N."/>
            <person name="Demange N."/>
            <person name="Orjeda G."/>
            <person name="Samain S."/>
            <person name="Cattolico L."/>
            <person name="Pelletier E."/>
            <person name="Couloux A."/>
            <person name="Segurens B."/>
            <person name="Wincker P."/>
            <person name="D'Hont A."/>
            <person name="Scarpelli C."/>
            <person name="Weissenbach J."/>
            <person name="Salanoubat M."/>
            <person name="Quetier F."/>
            <person name="Yu Y."/>
            <person name="Kim H.R."/>
            <person name="Rambo T."/>
            <person name="Currie J."/>
            <person name="Collura K."/>
            <person name="Luo M."/>
            <person name="Yang T."/>
            <person name="Ammiraju J.S.S."/>
            <person name="Engler F."/>
            <person name="Soderlund C."/>
            <person name="Wing R.A."/>
            <person name="Palmer L.E."/>
            <person name="de la Bastide M."/>
            <person name="Spiegel L."/>
            <person name="Nascimento L."/>
            <person name="Zutavern T."/>
            <person name="O'Shaughnessy A."/>
            <person name="Dike S."/>
            <person name="Dedhia N."/>
            <person name="Preston R."/>
            <person name="Balija V."/>
            <person name="McCombie W.R."/>
            <person name="Chow T."/>
            <person name="Chen H."/>
            <person name="Chung M."/>
            <person name="Chen C."/>
            <person name="Shaw J."/>
            <person name="Wu H."/>
            <person name="Hsiao K."/>
            <person name="Chao Y."/>
            <person name="Chu M."/>
            <person name="Cheng C."/>
            <person name="Hour A."/>
            <person name="Lee P."/>
            <person name="Lin S."/>
            <person name="Lin Y."/>
            <person name="Liou J."/>
            <person name="Liu S."/>
            <person name="Hsing Y."/>
            <person name="Raghuvanshi S."/>
            <person name="Mohanty A."/>
            <person name="Bharti A.K."/>
            <person name="Gaur A."/>
            <person name="Gupta V."/>
            <person name="Kumar D."/>
            <person name="Ravi V."/>
            <person name="Vij S."/>
            <person name="Kapur A."/>
            <person name="Khurana P."/>
            <person name="Khurana P."/>
            <person name="Khurana J.P."/>
            <person name="Tyagi A.K."/>
            <person name="Gaikwad K."/>
            <person name="Singh A."/>
            <person name="Dalal V."/>
            <person name="Srivastava S."/>
            <person name="Dixit A."/>
            <person name="Pal A.K."/>
            <person name="Ghazi I.A."/>
            <person name="Yadav M."/>
            <person name="Pandit A."/>
            <person name="Bhargava A."/>
            <person name="Sureshbabu K."/>
            <person name="Batra K."/>
            <person name="Sharma T.R."/>
            <person name="Mohapatra T."/>
            <person name="Singh N.K."/>
            <person name="Messing J."/>
            <person name="Nelson A.B."/>
            <person name="Fuks G."/>
            <person name="Kavchok S."/>
            <person name="Keizer G."/>
            <person name="Linton E."/>
            <person name="Llaca V."/>
            <person name="Song R."/>
            <person name="Tanyolac B."/>
            <person name="Young S."/>
            <person name="Ho-Il K."/>
            <person name="Hahn J.H."/>
            <person name="Sangsakoo G."/>
            <person name="Vanavichit A."/>
            <person name="de Mattos Luiz.A.T."/>
            <person name="Zimmer P.D."/>
            <person name="Malone G."/>
            <person name="Dellagostin O."/>
            <person name="de Oliveira A.C."/>
            <person name="Bevan M."/>
            <person name="Bancroft I."/>
            <person name="Minx P."/>
            <person name="Cordum H."/>
            <person name="Wilson R."/>
            <person name="Cheng Z."/>
            <person name="Jin W."/>
            <person name="Jiang J."/>
            <person name="Leong S.A."/>
            <person name="Iwama H."/>
            <person name="Gojobori T."/>
            <person name="Itoh T."/>
            <person name="Niimura Y."/>
            <person name="Fujii Y."/>
            <person name="Habara T."/>
            <person name="Sakai H."/>
            <person name="Sato Y."/>
            <person name="Wilson G."/>
            <person name="Kumar K."/>
            <person name="McCouch S."/>
            <person name="Juretic N."/>
            <person name="Hoen D."/>
            <person name="Wright S."/>
            <person name="Bruskiewich R."/>
            <person name="Bureau T."/>
            <person name="Miyao A."/>
            <person name="Hirochika H."/>
            <person name="Nishikawa T."/>
            <person name="Kadowaki K."/>
            <person name="Sugiura M."/>
            <person name="Burr B."/>
            <person name="Sasaki T."/>
        </authorList>
    </citation>
    <scope>NUCLEOTIDE SEQUENCE [LARGE SCALE GENOMIC DNA]</scope>
    <source>
        <strain evidence="3">cv. Nipponbare</strain>
    </source>
</reference>
<evidence type="ECO:0000313" key="1">
    <source>
        <dbReference type="EMBL" id="AAL01162.1"/>
    </source>
</evidence>